<dbReference type="Pfam" id="PF00497">
    <property type="entry name" value="SBP_bac_3"/>
    <property type="match status" value="1"/>
</dbReference>
<dbReference type="OrthoDB" id="336419at2"/>
<evidence type="ECO:0000256" key="1">
    <source>
        <dbReference type="ARBA" id="ARBA00022729"/>
    </source>
</evidence>
<keyword evidence="5" id="KW-1185">Reference proteome</keyword>
<evidence type="ECO:0000256" key="2">
    <source>
        <dbReference type="SAM" id="SignalP"/>
    </source>
</evidence>
<name>A0A4R9GIL1_9LEPT</name>
<feature type="chain" id="PRO_5020951594" evidence="2">
    <location>
        <begin position="27"/>
        <end position="286"/>
    </location>
</feature>
<feature type="domain" description="Solute-binding protein family 3/N-terminal" evidence="3">
    <location>
        <begin position="43"/>
        <end position="282"/>
    </location>
</feature>
<dbReference type="SMART" id="SM00062">
    <property type="entry name" value="PBPb"/>
    <property type="match status" value="1"/>
</dbReference>
<evidence type="ECO:0000259" key="3">
    <source>
        <dbReference type="SMART" id="SM00062"/>
    </source>
</evidence>
<gene>
    <name evidence="4" type="ORF">EHO60_09785</name>
</gene>
<evidence type="ECO:0000313" key="4">
    <source>
        <dbReference type="EMBL" id="TGK12634.1"/>
    </source>
</evidence>
<sequence length="286" mass="32090">MSFYLSKPFCFVGSLFLFLFSVSLTAQGDFSNSRLQDIQKRGELRVTGNRTFAPFYIDNPKEGFPGFDAELGKRYADFLGVKYVFIPKPEFEDFAEAVQKGEADLALSGVTTTLERSKVIQLSKPYLVSTPSALVRKSVLPPPPEGNIITTQYFRSIKDLGDLNGVSFAVRAFSGSHEYLLRTFPNSRIFTYGSLDGAWKAVREGTANCLVAEAYHIKGILLLQPSIASSYRPLLEAVQEDHIAALLPKSDLVYLRNFEFFISELKRKGDLKALEDKYFNSGDWVR</sequence>
<protein>
    <submittedName>
        <fullName evidence="4">Amino acid ABC transporter substrate-binding protein</fullName>
    </submittedName>
</protein>
<dbReference type="PANTHER" id="PTHR35936">
    <property type="entry name" value="MEMBRANE-BOUND LYTIC MUREIN TRANSGLYCOSYLASE F"/>
    <property type="match status" value="1"/>
</dbReference>
<dbReference type="Proteomes" id="UP000298458">
    <property type="component" value="Unassembled WGS sequence"/>
</dbReference>
<proteinExistence type="predicted"/>
<accession>A0A4R9GIL1</accession>
<dbReference type="EMBL" id="RQET01000004">
    <property type="protein sequence ID" value="TGK12634.1"/>
    <property type="molecule type" value="Genomic_DNA"/>
</dbReference>
<dbReference type="PANTHER" id="PTHR35936:SF17">
    <property type="entry name" value="ARGININE-BINDING EXTRACELLULAR PROTEIN ARTP"/>
    <property type="match status" value="1"/>
</dbReference>
<organism evidence="4 5">
    <name type="scientific">Leptospira fletcheri</name>
    <dbReference type="NCBI Taxonomy" id="2484981"/>
    <lineage>
        <taxon>Bacteria</taxon>
        <taxon>Pseudomonadati</taxon>
        <taxon>Spirochaetota</taxon>
        <taxon>Spirochaetia</taxon>
        <taxon>Leptospirales</taxon>
        <taxon>Leptospiraceae</taxon>
        <taxon>Leptospira</taxon>
    </lineage>
</organism>
<dbReference type="SUPFAM" id="SSF53850">
    <property type="entry name" value="Periplasmic binding protein-like II"/>
    <property type="match status" value="1"/>
</dbReference>
<reference evidence="4" key="1">
    <citation type="journal article" date="2019" name="PLoS Negl. Trop. Dis.">
        <title>Revisiting the worldwide diversity of Leptospira species in the environment.</title>
        <authorList>
            <person name="Vincent A.T."/>
            <person name="Schiettekatte O."/>
            <person name="Bourhy P."/>
            <person name="Veyrier F.J."/>
            <person name="Picardeau M."/>
        </authorList>
    </citation>
    <scope>NUCLEOTIDE SEQUENCE [LARGE SCALE GENOMIC DNA]</scope>
    <source>
        <strain evidence="4">SSW15</strain>
    </source>
</reference>
<dbReference type="RefSeq" id="WP_135768037.1">
    <property type="nucleotide sequence ID" value="NZ_RQET01000004.1"/>
</dbReference>
<evidence type="ECO:0000313" key="5">
    <source>
        <dbReference type="Proteomes" id="UP000298458"/>
    </source>
</evidence>
<keyword evidence="1 2" id="KW-0732">Signal</keyword>
<dbReference type="AlphaFoldDB" id="A0A4R9GIL1"/>
<dbReference type="InterPro" id="IPR001638">
    <property type="entry name" value="Solute-binding_3/MltF_N"/>
</dbReference>
<comment type="caution">
    <text evidence="4">The sequence shown here is derived from an EMBL/GenBank/DDBJ whole genome shotgun (WGS) entry which is preliminary data.</text>
</comment>
<feature type="signal peptide" evidence="2">
    <location>
        <begin position="1"/>
        <end position="26"/>
    </location>
</feature>
<dbReference type="Gene3D" id="3.40.190.10">
    <property type="entry name" value="Periplasmic binding protein-like II"/>
    <property type="match status" value="2"/>
</dbReference>